<evidence type="ECO:0000313" key="3">
    <source>
        <dbReference type="Proteomes" id="UP000215335"/>
    </source>
</evidence>
<dbReference type="EMBL" id="NNAY01004917">
    <property type="protein sequence ID" value="OXU17247.1"/>
    <property type="molecule type" value="Genomic_DNA"/>
</dbReference>
<organism evidence="2 3">
    <name type="scientific">Trichomalopsis sarcophagae</name>
    <dbReference type="NCBI Taxonomy" id="543379"/>
    <lineage>
        <taxon>Eukaryota</taxon>
        <taxon>Metazoa</taxon>
        <taxon>Ecdysozoa</taxon>
        <taxon>Arthropoda</taxon>
        <taxon>Hexapoda</taxon>
        <taxon>Insecta</taxon>
        <taxon>Pterygota</taxon>
        <taxon>Neoptera</taxon>
        <taxon>Endopterygota</taxon>
        <taxon>Hymenoptera</taxon>
        <taxon>Apocrita</taxon>
        <taxon>Proctotrupomorpha</taxon>
        <taxon>Chalcidoidea</taxon>
        <taxon>Pteromalidae</taxon>
        <taxon>Pteromalinae</taxon>
        <taxon>Trichomalopsis</taxon>
    </lineage>
</organism>
<sequence>VDGIDPTRNVPDPSYRVQQTYSSLVYSNRNLQGDPERRRRRDWPIARPVECHAPGEDNEPPD</sequence>
<comment type="caution">
    <text evidence="2">The sequence shown here is derived from an EMBL/GenBank/DDBJ whole genome shotgun (WGS) entry which is preliminary data.</text>
</comment>
<reference evidence="2 3" key="1">
    <citation type="journal article" date="2017" name="Curr. Biol.">
        <title>The Evolution of Venom by Co-option of Single-Copy Genes.</title>
        <authorList>
            <person name="Martinson E.O."/>
            <person name="Mrinalini"/>
            <person name="Kelkar Y.D."/>
            <person name="Chang C.H."/>
            <person name="Werren J.H."/>
        </authorList>
    </citation>
    <scope>NUCLEOTIDE SEQUENCE [LARGE SCALE GENOMIC DNA]</scope>
    <source>
        <strain evidence="2 3">Alberta</strain>
        <tissue evidence="2">Whole body</tissue>
    </source>
</reference>
<feature type="non-terminal residue" evidence="2">
    <location>
        <position position="1"/>
    </location>
</feature>
<dbReference type="AlphaFoldDB" id="A0A232EFX5"/>
<proteinExistence type="predicted"/>
<evidence type="ECO:0000313" key="2">
    <source>
        <dbReference type="EMBL" id="OXU17247.1"/>
    </source>
</evidence>
<name>A0A232EFX5_9HYME</name>
<feature type="compositionally biased region" description="Polar residues" evidence="1">
    <location>
        <begin position="16"/>
        <end position="31"/>
    </location>
</feature>
<protein>
    <submittedName>
        <fullName evidence="2">Uncharacterized protein</fullName>
    </submittedName>
</protein>
<dbReference type="Proteomes" id="UP000215335">
    <property type="component" value="Unassembled WGS sequence"/>
</dbReference>
<accession>A0A232EFX5</accession>
<keyword evidence="3" id="KW-1185">Reference proteome</keyword>
<evidence type="ECO:0000256" key="1">
    <source>
        <dbReference type="SAM" id="MobiDB-lite"/>
    </source>
</evidence>
<gene>
    <name evidence="2" type="ORF">TSAR_005321</name>
</gene>
<feature type="region of interest" description="Disordered" evidence="1">
    <location>
        <begin position="1"/>
        <end position="62"/>
    </location>
</feature>